<feature type="compositionally biased region" description="Basic and acidic residues" evidence="7">
    <location>
        <begin position="63"/>
        <end position="74"/>
    </location>
</feature>
<feature type="region of interest" description="Disordered" evidence="7">
    <location>
        <begin position="236"/>
        <end position="286"/>
    </location>
</feature>
<evidence type="ECO:0000259" key="8">
    <source>
        <dbReference type="PROSITE" id="PS51192"/>
    </source>
</evidence>
<dbReference type="Gene3D" id="3.40.50.300">
    <property type="entry name" value="P-loop containing nucleotide triphosphate hydrolases"/>
    <property type="match status" value="1"/>
</dbReference>
<dbReference type="InterPro" id="IPR001650">
    <property type="entry name" value="Helicase_C-like"/>
</dbReference>
<feature type="compositionally biased region" description="Low complexity" evidence="7">
    <location>
        <begin position="11"/>
        <end position="22"/>
    </location>
</feature>
<evidence type="ECO:0000256" key="3">
    <source>
        <dbReference type="ARBA" id="ARBA00022801"/>
    </source>
</evidence>
<dbReference type="SMART" id="SM00487">
    <property type="entry name" value="DEXDc"/>
    <property type="match status" value="1"/>
</dbReference>
<keyword evidence="6" id="KW-0539">Nucleus</keyword>
<accession>A0A8J5G4K5</accession>
<feature type="region of interest" description="Disordered" evidence="7">
    <location>
        <begin position="1"/>
        <end position="104"/>
    </location>
</feature>
<dbReference type="PROSITE" id="PS51194">
    <property type="entry name" value="HELICASE_CTER"/>
    <property type="match status" value="1"/>
</dbReference>
<sequence>MEDQRRRGGQSSVPLVSSSASLEPTVLTISDEDSGSDEGNVKSKEVIVDSPSLLEVPDDDLEIERADALEKDDPCVELDDMNTTDISSSSSELMDATNSYLEDDGRCEIVDEEEIARSTSDETTMEVEDNFDIIILTDMEEDQQYREANERDEEILKPCHPLPFTCPATRTRSWFGKQPKISYCRYFGTLDIDWEEWEEEEEEEEEEEDNESQEDEDEPLSLSKKKIFSKTCIPREDKPLSSLNKKNKCSKPQKDGASSSSNKKKSSEPRIDEPSPLLNHAKSGKRKRDIPSKEYFIPELLVNTMCDNTIDIPSIFPTKESCNEEPDFFSWNDEELKVVEKSDHEKFIDELWADFDFAMGSTNIGSYNADKGQNMFRKSEMRNFNSEQDQLYFENLLASINLSGEASANNSRKTVWDLIPGVYQTMYQHQQEAFEFMWRNLAGGIDLNKLISHSKPDVVGGCVISHAPGTGKTRLSIVFIQTYMKVFPDCRPMIIAPRGMLLTWETEARKWNVNIPIHNLNSLEYTGKEDKAIISSLTSRQPRTKMSVRLVKLCSWSKGNSILGVSYNLFKKLSSERTTTGLDKFLLEKPGLLVLDEGHIPRNQRSLIWKVLGKVKAEKRLILSGTPFQNNFDELYNILCLVRPKFAEEITNNNLKLGRQKVCIDEQPIGFPEKDGGKELWTSLTSNVTDDNVEEVRSILKPFVHIHNGTILNDLPGMREYIILLDPVPHQKAMIEKVKHIGSKSALDCEYKYCLASIHPSLVTCLKMSKEDELLVDKDLLEKLKLNPAEGAKTRFVVEIVRLCESQNEKVLIFSQYIQPLTMIKEQLINEFNLIEGKEVLEMTGKVHLRNRQSSINMFNDEKSEAKVLLASTKACCEGISLTGASRVILIDVVWNPAVGRQATSRAFRIGQKKFVYTYNLITSGTGEKEKYEAQIKKDHLSKLLFAQESDSTITKIRLPQSKEGHPNSVLSKDKILEQIVDKMKGMFIDIFCSSKE</sequence>
<evidence type="ECO:0000313" key="10">
    <source>
        <dbReference type="EMBL" id="KAG6500295.1"/>
    </source>
</evidence>
<dbReference type="SMART" id="SM00490">
    <property type="entry name" value="HELICc"/>
    <property type="match status" value="1"/>
</dbReference>
<feature type="compositionally biased region" description="Acidic residues" evidence="7">
    <location>
        <begin position="197"/>
        <end position="219"/>
    </location>
</feature>
<dbReference type="Pfam" id="PF00271">
    <property type="entry name" value="Helicase_C"/>
    <property type="match status" value="1"/>
</dbReference>
<comment type="subcellular location">
    <subcellularLocation>
        <location evidence="1">Nucleus</location>
    </subcellularLocation>
</comment>
<dbReference type="InterPro" id="IPR038718">
    <property type="entry name" value="SNF2-like_sf"/>
</dbReference>
<organism evidence="10 11">
    <name type="scientific">Zingiber officinale</name>
    <name type="common">Ginger</name>
    <name type="synonym">Amomum zingiber</name>
    <dbReference type="NCBI Taxonomy" id="94328"/>
    <lineage>
        <taxon>Eukaryota</taxon>
        <taxon>Viridiplantae</taxon>
        <taxon>Streptophyta</taxon>
        <taxon>Embryophyta</taxon>
        <taxon>Tracheophyta</taxon>
        <taxon>Spermatophyta</taxon>
        <taxon>Magnoliopsida</taxon>
        <taxon>Liliopsida</taxon>
        <taxon>Zingiberales</taxon>
        <taxon>Zingiberaceae</taxon>
        <taxon>Zingiber</taxon>
    </lineage>
</organism>
<dbReference type="Pfam" id="PF00176">
    <property type="entry name" value="SNF2-rel_dom"/>
    <property type="match status" value="1"/>
</dbReference>
<evidence type="ECO:0000313" key="11">
    <source>
        <dbReference type="Proteomes" id="UP000734854"/>
    </source>
</evidence>
<feature type="region of interest" description="Disordered" evidence="7">
    <location>
        <begin position="197"/>
        <end position="221"/>
    </location>
</feature>
<evidence type="ECO:0000256" key="2">
    <source>
        <dbReference type="ARBA" id="ARBA00022741"/>
    </source>
</evidence>
<evidence type="ECO:0000256" key="1">
    <source>
        <dbReference type="ARBA" id="ARBA00004123"/>
    </source>
</evidence>
<gene>
    <name evidence="10" type="ORF">ZIOFF_040138</name>
</gene>
<dbReference type="PROSITE" id="PS51192">
    <property type="entry name" value="HELICASE_ATP_BIND_1"/>
    <property type="match status" value="1"/>
</dbReference>
<keyword evidence="5" id="KW-0067">ATP-binding</keyword>
<name>A0A8J5G4K5_ZINOF</name>
<dbReference type="GO" id="GO:0005524">
    <property type="term" value="F:ATP binding"/>
    <property type="evidence" value="ECO:0007669"/>
    <property type="project" value="UniProtKB-KW"/>
</dbReference>
<evidence type="ECO:0000259" key="9">
    <source>
        <dbReference type="PROSITE" id="PS51194"/>
    </source>
</evidence>
<dbReference type="Gene3D" id="3.40.50.10810">
    <property type="entry name" value="Tandem AAA-ATPase domain"/>
    <property type="match status" value="1"/>
</dbReference>
<protein>
    <submittedName>
        <fullName evidence="10">Uncharacterized protein</fullName>
    </submittedName>
</protein>
<keyword evidence="4" id="KW-0347">Helicase</keyword>
<dbReference type="GO" id="GO:0080188">
    <property type="term" value="P:gene silencing by siRNA-directed DNA methylation"/>
    <property type="evidence" value="ECO:0007669"/>
    <property type="project" value="InterPro"/>
</dbReference>
<dbReference type="InterPro" id="IPR014001">
    <property type="entry name" value="Helicase_ATP-bd"/>
</dbReference>
<evidence type="ECO:0000256" key="5">
    <source>
        <dbReference type="ARBA" id="ARBA00022840"/>
    </source>
</evidence>
<keyword evidence="2" id="KW-0547">Nucleotide-binding</keyword>
<dbReference type="CDD" id="cd18793">
    <property type="entry name" value="SF2_C_SNF"/>
    <property type="match status" value="1"/>
</dbReference>
<dbReference type="EMBL" id="JACMSC010000011">
    <property type="protein sequence ID" value="KAG6500295.1"/>
    <property type="molecule type" value="Genomic_DNA"/>
</dbReference>
<dbReference type="PANTHER" id="PTHR45821">
    <property type="entry name" value="SNF2 DOMAIN-CONTAINING PROTEIN CLASSY 2-RELATED"/>
    <property type="match status" value="1"/>
</dbReference>
<dbReference type="InterPro" id="IPR049730">
    <property type="entry name" value="SNF2/RAD54-like_C"/>
</dbReference>
<dbReference type="Proteomes" id="UP000734854">
    <property type="component" value="Unassembled WGS sequence"/>
</dbReference>
<dbReference type="InterPro" id="IPR000330">
    <property type="entry name" value="SNF2_N"/>
</dbReference>
<reference evidence="10 11" key="1">
    <citation type="submission" date="2020-08" db="EMBL/GenBank/DDBJ databases">
        <title>Plant Genome Project.</title>
        <authorList>
            <person name="Zhang R.-G."/>
        </authorList>
    </citation>
    <scope>NUCLEOTIDE SEQUENCE [LARGE SCALE GENOMIC DNA]</scope>
    <source>
        <tissue evidence="10">Rhizome</tissue>
    </source>
</reference>
<feature type="domain" description="Helicase ATP-binding" evidence="8">
    <location>
        <begin position="461"/>
        <end position="645"/>
    </location>
</feature>
<feature type="domain" description="Helicase C-terminal" evidence="9">
    <location>
        <begin position="796"/>
        <end position="958"/>
    </location>
</feature>
<keyword evidence="11" id="KW-1185">Reference proteome</keyword>
<proteinExistence type="predicted"/>
<dbReference type="AlphaFoldDB" id="A0A8J5G4K5"/>
<comment type="caution">
    <text evidence="10">The sequence shown here is derived from an EMBL/GenBank/DDBJ whole genome shotgun (WGS) entry which is preliminary data.</text>
</comment>
<dbReference type="GO" id="GO:0005634">
    <property type="term" value="C:nucleus"/>
    <property type="evidence" value="ECO:0007669"/>
    <property type="project" value="UniProtKB-SubCell"/>
</dbReference>
<evidence type="ECO:0000256" key="6">
    <source>
        <dbReference type="ARBA" id="ARBA00023242"/>
    </source>
</evidence>
<evidence type="ECO:0000256" key="4">
    <source>
        <dbReference type="ARBA" id="ARBA00022806"/>
    </source>
</evidence>
<dbReference type="PANTHER" id="PTHR45821:SF5">
    <property type="entry name" value="SNF2 DOMAIN-CONTAINING PROTEIN CLASSY 4"/>
    <property type="match status" value="1"/>
</dbReference>
<dbReference type="SUPFAM" id="SSF52540">
    <property type="entry name" value="P-loop containing nucleoside triphosphate hydrolases"/>
    <property type="match status" value="2"/>
</dbReference>
<dbReference type="InterPro" id="IPR044567">
    <property type="entry name" value="CLSY/DRD1"/>
</dbReference>
<keyword evidence="3" id="KW-0378">Hydrolase</keyword>
<dbReference type="GO" id="GO:0016787">
    <property type="term" value="F:hydrolase activity"/>
    <property type="evidence" value="ECO:0007669"/>
    <property type="project" value="UniProtKB-KW"/>
</dbReference>
<evidence type="ECO:0000256" key="7">
    <source>
        <dbReference type="SAM" id="MobiDB-lite"/>
    </source>
</evidence>
<feature type="compositionally biased region" description="Polar residues" evidence="7">
    <location>
        <begin position="83"/>
        <end position="100"/>
    </location>
</feature>
<dbReference type="InterPro" id="IPR027417">
    <property type="entry name" value="P-loop_NTPase"/>
</dbReference>
<dbReference type="GO" id="GO:0004386">
    <property type="term" value="F:helicase activity"/>
    <property type="evidence" value="ECO:0007669"/>
    <property type="project" value="UniProtKB-KW"/>
</dbReference>